<evidence type="ECO:0000313" key="4">
    <source>
        <dbReference type="EMBL" id="TPX45168.1"/>
    </source>
</evidence>
<accession>A0A507D1K0</accession>
<name>A0A507D1K0_9FUNG</name>
<evidence type="ECO:0000313" key="5">
    <source>
        <dbReference type="Proteomes" id="UP000320475"/>
    </source>
</evidence>
<dbReference type="GO" id="GO:0005739">
    <property type="term" value="C:mitochondrion"/>
    <property type="evidence" value="ECO:0007669"/>
    <property type="project" value="TreeGrafter"/>
</dbReference>
<evidence type="ECO:0000256" key="2">
    <source>
        <dbReference type="SAM" id="SignalP"/>
    </source>
</evidence>
<feature type="signal peptide" evidence="2">
    <location>
        <begin position="1"/>
        <end position="21"/>
    </location>
</feature>
<comment type="caution">
    <text evidence="4">The sequence shown here is derived from an EMBL/GenBank/DDBJ whole genome shotgun (WGS) entry which is preliminary data.</text>
</comment>
<dbReference type="SUPFAM" id="SSF51735">
    <property type="entry name" value="NAD(P)-binding Rossmann-fold domains"/>
    <property type="match status" value="1"/>
</dbReference>
<dbReference type="Gene3D" id="3.40.50.720">
    <property type="entry name" value="NAD(P)-binding Rossmann-like Domain"/>
    <property type="match status" value="1"/>
</dbReference>
<dbReference type="GO" id="GO:0044877">
    <property type="term" value="F:protein-containing complex binding"/>
    <property type="evidence" value="ECO:0007669"/>
    <property type="project" value="TreeGrafter"/>
</dbReference>
<evidence type="ECO:0000259" key="3">
    <source>
        <dbReference type="Pfam" id="PF01370"/>
    </source>
</evidence>
<sequence>MSKLIFIFLLIIGVYYRGTLADLTDRLEADLAAERAKVIKEVEDIKTHRRVYDVHYALYITSGLGVSKFIRSHFPDYEYHEGDEEVSQVYKYLGYISVAWINVLCIMILNIYKYHDLYYPNEPLFSRTRYELLQRLNMLESTPGSLLPEYDEHLTLEMAALKDDGMGFISDANDPYVNLMSEMEKVKDVITSEAKKLLVYVKSRVPPLTSCYLDWVLGGLALIGDMQILIKDLVSLITKAEMDEMIKSLANSFGRISSSDTSLEYLILRNDYNELLNRAEKYAKAGETVALDISDHDATSALVYDIAALIRSMDLVLFGDFASERGKVLYKEIKQKRETGYVEISDYLLKKHQLKHIPELDAFLVDDQEPHHQQNGIERVGNAPSAEPIIASDADISDYSAAQRDLATNNIMHQPVGGIDPPNRGSIHAGRLDKPGLSGLGNPSCSLDIRNRDRIVSETDEVPGVKPSKGFARAKVMEIWEHVHADDTESPVQDRILSKRFHSQVTHLLYKAWRDFALVENGIEQGLRLLRDEDKDLKWTKKSQFVSDGSPTGMLEAIVFNFQFARKRDSIFPNTPLTFATIVTMLIAASNATQLPRTASKAANLSLFHLSRRGAHDVVKREGSKHVFVRQGPGGRSSVSGHTATVFGCTGFLGRYLVNNLGKRGTTVVIPYRGNDDAKRHLKLMGDLGQIRFDVRDEQSVAECVRHSDVVYNLIGRDYETKNFTYEQVHVDAARRIATIARDQGVSRLIHVSALNANASSPSKFLRSKALGEDAVLSEFPDATIVRPATCYGYEDRFLNRLGWYMVWPPFFPIPGRGKARIRPVYGPDVALVLARLLNDAQSYASIVELPGPTEFYYYSFVKMFCEICRRDPMIVYLPKTIAKIVPMLMDKLMAFPIDVPDNIERLCISDSSSESSLSWSDYGVQPHTIYEAIGQFARLFVPHEYQNAPLNIPRGHSTDAVTTPGSL</sequence>
<evidence type="ECO:0000256" key="1">
    <source>
        <dbReference type="SAM" id="MobiDB-lite"/>
    </source>
</evidence>
<dbReference type="InterPro" id="IPR036291">
    <property type="entry name" value="NAD(P)-bd_dom_sf"/>
</dbReference>
<dbReference type="PANTHER" id="PTHR12126:SF11">
    <property type="entry name" value="NADH DEHYDROGENASE [UBIQUINONE] 1 ALPHA SUBCOMPLEX SUBUNIT 9, MITOCHONDRIAL"/>
    <property type="match status" value="1"/>
</dbReference>
<gene>
    <name evidence="4" type="ORF">SeLEV6574_g04046</name>
</gene>
<dbReference type="OrthoDB" id="275457at2759"/>
<organism evidence="4 5">
    <name type="scientific">Synchytrium endobioticum</name>
    <dbReference type="NCBI Taxonomy" id="286115"/>
    <lineage>
        <taxon>Eukaryota</taxon>
        <taxon>Fungi</taxon>
        <taxon>Fungi incertae sedis</taxon>
        <taxon>Chytridiomycota</taxon>
        <taxon>Chytridiomycota incertae sedis</taxon>
        <taxon>Chytridiomycetes</taxon>
        <taxon>Synchytriales</taxon>
        <taxon>Synchytriaceae</taxon>
        <taxon>Synchytrium</taxon>
    </lineage>
</organism>
<dbReference type="InterPro" id="IPR051207">
    <property type="entry name" value="ComplexI_NDUFA9_subunit"/>
</dbReference>
<reference evidence="4 5" key="1">
    <citation type="journal article" date="2019" name="Sci. Rep.">
        <title>Comparative genomics of chytrid fungi reveal insights into the obligate biotrophic and pathogenic lifestyle of Synchytrium endobioticum.</title>
        <authorList>
            <person name="van de Vossenberg B.T.L.H."/>
            <person name="Warris S."/>
            <person name="Nguyen H.D.T."/>
            <person name="van Gent-Pelzer M.P.E."/>
            <person name="Joly D.L."/>
            <person name="van de Geest H.C."/>
            <person name="Bonants P.J.M."/>
            <person name="Smith D.S."/>
            <person name="Levesque C.A."/>
            <person name="van der Lee T.A.J."/>
        </authorList>
    </citation>
    <scope>NUCLEOTIDE SEQUENCE [LARGE SCALE GENOMIC DNA]</scope>
    <source>
        <strain evidence="4 5">LEV6574</strain>
    </source>
</reference>
<dbReference type="VEuPathDB" id="FungiDB:SeMB42_g05328"/>
<dbReference type="EMBL" id="QEAM01000152">
    <property type="protein sequence ID" value="TPX45168.1"/>
    <property type="molecule type" value="Genomic_DNA"/>
</dbReference>
<dbReference type="VEuPathDB" id="FungiDB:SeMB42_g05134"/>
<feature type="chain" id="PRO_5021425649" description="NAD-dependent epimerase/dehydratase domain-containing protein" evidence="2">
    <location>
        <begin position="22"/>
        <end position="968"/>
    </location>
</feature>
<keyword evidence="2" id="KW-0732">Signal</keyword>
<dbReference type="CDD" id="cd05271">
    <property type="entry name" value="NDUFA9_like_SDR_a"/>
    <property type="match status" value="1"/>
</dbReference>
<dbReference type="AlphaFoldDB" id="A0A507D1K0"/>
<feature type="domain" description="NAD-dependent epimerase/dehydratase" evidence="3">
    <location>
        <begin position="645"/>
        <end position="754"/>
    </location>
</feature>
<protein>
    <recommendedName>
        <fullName evidence="3">NAD-dependent epimerase/dehydratase domain-containing protein</fullName>
    </recommendedName>
</protein>
<dbReference type="PANTHER" id="PTHR12126">
    <property type="entry name" value="NADH-UBIQUINONE OXIDOREDUCTASE 39 KDA SUBUNIT-RELATED"/>
    <property type="match status" value="1"/>
</dbReference>
<dbReference type="Proteomes" id="UP000320475">
    <property type="component" value="Unassembled WGS sequence"/>
</dbReference>
<dbReference type="Pfam" id="PF01370">
    <property type="entry name" value="Epimerase"/>
    <property type="match status" value="1"/>
</dbReference>
<dbReference type="InterPro" id="IPR001509">
    <property type="entry name" value="Epimerase_deHydtase"/>
</dbReference>
<proteinExistence type="predicted"/>
<feature type="region of interest" description="Disordered" evidence="1">
    <location>
        <begin position="412"/>
        <end position="435"/>
    </location>
</feature>